<dbReference type="OrthoDB" id="2407359at2759"/>
<evidence type="ECO:0000313" key="1">
    <source>
        <dbReference type="EMBL" id="CAG8513291.1"/>
    </source>
</evidence>
<gene>
    <name evidence="1" type="ORF">PBRASI_LOCUS3228</name>
</gene>
<dbReference type="AlphaFoldDB" id="A0A9N9A099"/>
<accession>A0A9N9A099</accession>
<protein>
    <submittedName>
        <fullName evidence="1">10523_t:CDS:1</fullName>
    </submittedName>
</protein>
<reference evidence="1" key="1">
    <citation type="submission" date="2021-06" db="EMBL/GenBank/DDBJ databases">
        <authorList>
            <person name="Kallberg Y."/>
            <person name="Tangrot J."/>
            <person name="Rosling A."/>
        </authorList>
    </citation>
    <scope>NUCLEOTIDE SEQUENCE</scope>
    <source>
        <strain evidence="1">BR232B</strain>
    </source>
</reference>
<comment type="caution">
    <text evidence="1">The sequence shown here is derived from an EMBL/GenBank/DDBJ whole genome shotgun (WGS) entry which is preliminary data.</text>
</comment>
<evidence type="ECO:0000313" key="2">
    <source>
        <dbReference type="Proteomes" id="UP000789739"/>
    </source>
</evidence>
<name>A0A9N9A099_9GLOM</name>
<dbReference type="EMBL" id="CAJVPI010000284">
    <property type="protein sequence ID" value="CAG8513291.1"/>
    <property type="molecule type" value="Genomic_DNA"/>
</dbReference>
<sequence length="305" mass="34597">MKKLSKVGKGTVKYGFAYENPKSESRLFVPQELTRIILTPTHSRFIFIGTRHEILQWMLEHENIIVEYAPMAEGLSPPLSPSTSKSAKLTFDLFGQALKNLNPATSDKAIYKPKNCATDYLPWAEVLLEIRPTDPIKDAKETPLKRLVLKSGLSFYEISKALEKCWRNVIPDSFSRFLKPPPTVEDGSDDAPTEDVNPFYDWLARTKSTTIPTPDIAKKWQQKMSVIPPGVVTPYVIENIASDDMVLTKPEEQRRLEKEREAMEEKERARLAEEFGEGSQFALPNYYHSSEDPLLESGMTVGRST</sequence>
<proteinExistence type="predicted"/>
<keyword evidence="2" id="KW-1185">Reference proteome</keyword>
<dbReference type="Proteomes" id="UP000789739">
    <property type="component" value="Unassembled WGS sequence"/>
</dbReference>
<organism evidence="1 2">
    <name type="scientific">Paraglomus brasilianum</name>
    <dbReference type="NCBI Taxonomy" id="144538"/>
    <lineage>
        <taxon>Eukaryota</taxon>
        <taxon>Fungi</taxon>
        <taxon>Fungi incertae sedis</taxon>
        <taxon>Mucoromycota</taxon>
        <taxon>Glomeromycotina</taxon>
        <taxon>Glomeromycetes</taxon>
        <taxon>Paraglomerales</taxon>
        <taxon>Paraglomeraceae</taxon>
        <taxon>Paraglomus</taxon>
    </lineage>
</organism>